<comment type="similarity">
    <text evidence="1">Belongs to the YciI family.</text>
</comment>
<evidence type="ECO:0000313" key="3">
    <source>
        <dbReference type="EMBL" id="ALC06152.1"/>
    </source>
</evidence>
<dbReference type="InterPro" id="IPR005545">
    <property type="entry name" value="YCII"/>
</dbReference>
<organism evidence="3 4">
    <name type="scientific">Corynebacterium deserti GIMN1.010</name>
    <dbReference type="NCBI Taxonomy" id="931089"/>
    <lineage>
        <taxon>Bacteria</taxon>
        <taxon>Bacillati</taxon>
        <taxon>Actinomycetota</taxon>
        <taxon>Actinomycetes</taxon>
        <taxon>Mycobacteriales</taxon>
        <taxon>Corynebacteriaceae</taxon>
        <taxon>Corynebacterium</taxon>
    </lineage>
</organism>
<dbReference type="Gene3D" id="3.30.70.1060">
    <property type="entry name" value="Dimeric alpha+beta barrel"/>
    <property type="match status" value="1"/>
</dbReference>
<reference evidence="3 4" key="1">
    <citation type="submission" date="2014-08" db="EMBL/GenBank/DDBJ databases">
        <title>Complete genome sequence of Corynebacterium deserti GIMN1.010 (=DSM 45689), isolated from desert sand in western China.</title>
        <authorList>
            <person name="Ruckert C."/>
            <person name="Albersmeier A."/>
            <person name="Kalinowski J."/>
        </authorList>
    </citation>
    <scope>NUCLEOTIDE SEQUENCE [LARGE SCALE GENOMIC DNA]</scope>
    <source>
        <strain evidence="3 4">GIMN1.010</strain>
    </source>
</reference>
<evidence type="ECO:0000259" key="2">
    <source>
        <dbReference type="Pfam" id="PF03795"/>
    </source>
</evidence>
<dbReference type="STRING" id="931089.CDES_08800"/>
<dbReference type="OrthoDB" id="8968203at2"/>
<dbReference type="Pfam" id="PF03795">
    <property type="entry name" value="YCII"/>
    <property type="match status" value="1"/>
</dbReference>
<dbReference type="KEGG" id="cdx:CDES_08800"/>
<accession>A0A0M4CGM1</accession>
<feature type="domain" description="YCII-related" evidence="2">
    <location>
        <begin position="4"/>
        <end position="89"/>
    </location>
</feature>
<evidence type="ECO:0000313" key="4">
    <source>
        <dbReference type="Proteomes" id="UP000068067"/>
    </source>
</evidence>
<dbReference type="AlphaFoldDB" id="A0A0M4CGM1"/>
<dbReference type="SUPFAM" id="SSF54909">
    <property type="entry name" value="Dimeric alpha+beta barrel"/>
    <property type="match status" value="1"/>
</dbReference>
<proteinExistence type="inferred from homology"/>
<gene>
    <name evidence="3" type="ORF">CDES_08800</name>
</gene>
<dbReference type="Proteomes" id="UP000068067">
    <property type="component" value="Chromosome"/>
</dbReference>
<protein>
    <recommendedName>
        <fullName evidence="2">YCII-related domain-containing protein</fullName>
    </recommendedName>
</protein>
<dbReference type="PATRIC" id="fig|931089.4.peg.1772"/>
<name>A0A0M4CGM1_9CORY</name>
<dbReference type="InterPro" id="IPR011008">
    <property type="entry name" value="Dimeric_a/b-barrel"/>
</dbReference>
<dbReference type="RefSeq" id="WP_053545134.1">
    <property type="nucleotide sequence ID" value="NZ_CP009220.1"/>
</dbReference>
<dbReference type="EMBL" id="CP009220">
    <property type="protein sequence ID" value="ALC06152.1"/>
    <property type="molecule type" value="Genomic_DNA"/>
</dbReference>
<keyword evidence="4" id="KW-1185">Reference proteome</keyword>
<sequence length="95" mass="10555">MTNFAILYTYSPTSEKIVETRPEHRAFIAGLHAEGKIVGSGPFTDGEGGALIIIQLPEGSNLVDAETLMNNDPFYAKDLLDRREIRTWNPVTKSF</sequence>
<evidence type="ECO:0000256" key="1">
    <source>
        <dbReference type="ARBA" id="ARBA00007689"/>
    </source>
</evidence>